<feature type="domain" description="MOSC" evidence="1">
    <location>
        <begin position="22"/>
        <end position="198"/>
    </location>
</feature>
<dbReference type="PANTHER" id="PTHR36930">
    <property type="entry name" value="METAL-SULFUR CLUSTER BIOSYNTHESIS PROTEINS YUAD-RELATED"/>
    <property type="match status" value="1"/>
</dbReference>
<dbReference type="Proteomes" id="UP001549291">
    <property type="component" value="Unassembled WGS sequence"/>
</dbReference>
<organism evidence="2 3">
    <name type="scientific">Bradyrhizobium japonicum</name>
    <dbReference type="NCBI Taxonomy" id="375"/>
    <lineage>
        <taxon>Bacteria</taxon>
        <taxon>Pseudomonadati</taxon>
        <taxon>Pseudomonadota</taxon>
        <taxon>Alphaproteobacteria</taxon>
        <taxon>Hyphomicrobiales</taxon>
        <taxon>Nitrobacteraceae</taxon>
        <taxon>Bradyrhizobium</taxon>
    </lineage>
</organism>
<dbReference type="PANTHER" id="PTHR36930:SF1">
    <property type="entry name" value="MOSC DOMAIN-CONTAINING PROTEIN"/>
    <property type="match status" value="1"/>
</dbReference>
<dbReference type="InterPro" id="IPR005302">
    <property type="entry name" value="MoCF_Sase_C"/>
</dbReference>
<dbReference type="PROSITE" id="PS51340">
    <property type="entry name" value="MOSC"/>
    <property type="match status" value="1"/>
</dbReference>
<protein>
    <recommendedName>
        <fullName evidence="1">MOSC domain-containing protein</fullName>
    </recommendedName>
</protein>
<comment type="caution">
    <text evidence="2">The sequence shown here is derived from an EMBL/GenBank/DDBJ whole genome shotgun (WGS) entry which is preliminary data.</text>
</comment>
<sequence length="198" mass="21533">MRHTLEGAVVAVAADSGHRFSKPVQDQITLVKRHGVDGDAHAGQYVRHRYLARRHPCLPNLRQVHLIPSELFATVREAGYDIASGQLGENITTAGLDLDAARHAHRTRAYGGGRADRPADALRAHRPLQNRPKKTGLVVGKNGPCIQMRRPGRGASWRTGGSRRLRARSVRQMSEAASFAVALGKKEPSLCVTVGGDF</sequence>
<evidence type="ECO:0000259" key="1">
    <source>
        <dbReference type="PROSITE" id="PS51340"/>
    </source>
</evidence>
<keyword evidence="3" id="KW-1185">Reference proteome</keyword>
<name>A0ABV2RRY3_BRAJP</name>
<dbReference type="InterPro" id="IPR011037">
    <property type="entry name" value="Pyrv_Knase-like_insert_dom_sf"/>
</dbReference>
<dbReference type="Gene3D" id="2.40.33.20">
    <property type="entry name" value="PK beta-barrel domain-like"/>
    <property type="match status" value="1"/>
</dbReference>
<dbReference type="InterPro" id="IPR052716">
    <property type="entry name" value="MOSC_domain"/>
</dbReference>
<dbReference type="SUPFAM" id="SSF50800">
    <property type="entry name" value="PK beta-barrel domain-like"/>
    <property type="match status" value="1"/>
</dbReference>
<evidence type="ECO:0000313" key="3">
    <source>
        <dbReference type="Proteomes" id="UP001549291"/>
    </source>
</evidence>
<proteinExistence type="predicted"/>
<accession>A0ABV2RRY3</accession>
<evidence type="ECO:0000313" key="2">
    <source>
        <dbReference type="EMBL" id="MET4719355.1"/>
    </source>
</evidence>
<dbReference type="EMBL" id="JBEPTQ010000002">
    <property type="protein sequence ID" value="MET4719355.1"/>
    <property type="molecule type" value="Genomic_DNA"/>
</dbReference>
<gene>
    <name evidence="2" type="ORF">ABIF63_003461</name>
</gene>
<reference evidence="2 3" key="1">
    <citation type="submission" date="2024-06" db="EMBL/GenBank/DDBJ databases">
        <title>Genomic Encyclopedia of Type Strains, Phase V (KMG-V): Genome sequencing to study the core and pangenomes of soil and plant-associated prokaryotes.</title>
        <authorList>
            <person name="Whitman W."/>
        </authorList>
    </citation>
    <scope>NUCLEOTIDE SEQUENCE [LARGE SCALE GENOMIC DNA]</scope>
    <source>
        <strain evidence="2 3">USDA 160</strain>
    </source>
</reference>